<name>U9TKJ2_RHIID</name>
<gene>
    <name evidence="1" type="ORF">GLOINDRAFT_99094</name>
</gene>
<reference evidence="1" key="1">
    <citation type="submission" date="2013-07" db="EMBL/GenBank/DDBJ databases">
        <title>The genome of an arbuscular mycorrhizal fungus provides insights into the evolution of the oldest plant symbiosis.</title>
        <authorList>
            <consortium name="DOE Joint Genome Institute"/>
            <person name="Tisserant E."/>
            <person name="Malbreil M."/>
            <person name="Kuo A."/>
            <person name="Kohler A."/>
            <person name="Symeonidi A."/>
            <person name="Balestrini R."/>
            <person name="Charron P."/>
            <person name="Duensing N."/>
            <person name="Frei-dit-Frey N."/>
            <person name="Gianinazzi-Pearson V."/>
            <person name="Gilbert B."/>
            <person name="Handa Y."/>
            <person name="Hijri M."/>
            <person name="Kaul R."/>
            <person name="Kawaguchi M."/>
            <person name="Krajinski F."/>
            <person name="Lammers P."/>
            <person name="Lapierre D."/>
            <person name="Masclaux F.G."/>
            <person name="Murat C."/>
            <person name="Morin E."/>
            <person name="Ndikumana S."/>
            <person name="Pagni M."/>
            <person name="Petitpierre D."/>
            <person name="Requena N."/>
            <person name="Rosikiewicz P."/>
            <person name="Riley R."/>
            <person name="Saito K."/>
            <person name="San Clemente H."/>
            <person name="Shapiro H."/>
            <person name="van Tuinen D."/>
            <person name="Becard G."/>
            <person name="Bonfante P."/>
            <person name="Paszkowski U."/>
            <person name="Shachar-Hill Y."/>
            <person name="Young J.P."/>
            <person name="Sanders I.R."/>
            <person name="Henrissat B."/>
            <person name="Rensing S.A."/>
            <person name="Grigoriev I.V."/>
            <person name="Corradi N."/>
            <person name="Roux C."/>
            <person name="Martin F."/>
        </authorList>
    </citation>
    <scope>NUCLEOTIDE SEQUENCE</scope>
    <source>
        <strain evidence="1">DAOM 197198</strain>
    </source>
</reference>
<accession>U9TKJ2</accession>
<organism evidence="1">
    <name type="scientific">Rhizophagus irregularis (strain DAOM 181602 / DAOM 197198 / MUCL 43194)</name>
    <name type="common">Arbuscular mycorrhizal fungus</name>
    <name type="synonym">Glomus intraradices</name>
    <dbReference type="NCBI Taxonomy" id="747089"/>
    <lineage>
        <taxon>Eukaryota</taxon>
        <taxon>Fungi</taxon>
        <taxon>Fungi incertae sedis</taxon>
        <taxon>Mucoromycota</taxon>
        <taxon>Glomeromycotina</taxon>
        <taxon>Glomeromycetes</taxon>
        <taxon>Glomerales</taxon>
        <taxon>Glomeraceae</taxon>
        <taxon>Rhizophagus</taxon>
    </lineage>
</organism>
<evidence type="ECO:0000313" key="1">
    <source>
        <dbReference type="EMBL" id="ESA06823.1"/>
    </source>
</evidence>
<dbReference type="AlphaFoldDB" id="U9TKJ2"/>
<sequence>MLIIKLCMLNTQRSPTGSIRAGNGESYSDPMMMDSGLGWSHYGRTRRINQIATIIVTVNMIVTRMFVYCVTINNVAKSQITLRTNVTATTIITITFKKLEPIINTT</sequence>
<dbReference type="EMBL" id="KI291090">
    <property type="protein sequence ID" value="ESA06823.1"/>
    <property type="molecule type" value="Genomic_DNA"/>
</dbReference>
<protein>
    <submittedName>
        <fullName evidence="1">Uncharacterized protein</fullName>
    </submittedName>
</protein>
<dbReference type="HOGENOM" id="CLU_2224597_0_0_1"/>
<proteinExistence type="predicted"/>